<feature type="transmembrane region" description="Helical" evidence="10">
    <location>
        <begin position="235"/>
        <end position="258"/>
    </location>
</feature>
<evidence type="ECO:0000256" key="6">
    <source>
        <dbReference type="ARBA" id="ARBA00022970"/>
    </source>
</evidence>
<keyword evidence="4" id="KW-0926">Vacuole</keyword>
<feature type="compositionally biased region" description="Low complexity" evidence="9">
    <location>
        <begin position="800"/>
        <end position="820"/>
    </location>
</feature>
<feature type="compositionally biased region" description="Pro residues" evidence="9">
    <location>
        <begin position="726"/>
        <end position="741"/>
    </location>
</feature>
<dbReference type="Gene3D" id="3.30.1370.50">
    <property type="entry name" value="R3H-like domain"/>
    <property type="match status" value="1"/>
</dbReference>
<evidence type="ECO:0000313" key="13">
    <source>
        <dbReference type="Proteomes" id="UP000650533"/>
    </source>
</evidence>
<dbReference type="GO" id="GO:0005290">
    <property type="term" value="F:L-histidine transmembrane transporter activity"/>
    <property type="evidence" value="ECO:0007669"/>
    <property type="project" value="TreeGrafter"/>
</dbReference>
<dbReference type="GO" id="GO:0005302">
    <property type="term" value="F:L-tyrosine transmembrane transporter activity"/>
    <property type="evidence" value="ECO:0007669"/>
    <property type="project" value="TreeGrafter"/>
</dbReference>
<dbReference type="InterPro" id="IPR013057">
    <property type="entry name" value="AA_transpt_TM"/>
</dbReference>
<evidence type="ECO:0000256" key="7">
    <source>
        <dbReference type="ARBA" id="ARBA00022989"/>
    </source>
</evidence>
<organism evidence="12 13">
    <name type="scientific">Rhizoctonia solani</name>
    <dbReference type="NCBI Taxonomy" id="456999"/>
    <lineage>
        <taxon>Eukaryota</taxon>
        <taxon>Fungi</taxon>
        <taxon>Dikarya</taxon>
        <taxon>Basidiomycota</taxon>
        <taxon>Agaricomycotina</taxon>
        <taxon>Agaricomycetes</taxon>
        <taxon>Cantharellales</taxon>
        <taxon>Ceratobasidiaceae</taxon>
        <taxon>Rhizoctonia</taxon>
    </lineage>
</organism>
<dbReference type="EMBL" id="CP059659">
    <property type="protein sequence ID" value="QRW17214.1"/>
    <property type="molecule type" value="Genomic_DNA"/>
</dbReference>
<dbReference type="GO" id="GO:0015194">
    <property type="term" value="F:L-serine transmembrane transporter activity"/>
    <property type="evidence" value="ECO:0007669"/>
    <property type="project" value="TreeGrafter"/>
</dbReference>
<keyword evidence="5 10" id="KW-0812">Transmembrane</keyword>
<accession>A0A8H8ST48</accession>
<protein>
    <submittedName>
        <fullName evidence="12">Transmembrane amino acid transporter protein</fullName>
    </submittedName>
</protein>
<feature type="compositionally biased region" description="Low complexity" evidence="9">
    <location>
        <begin position="854"/>
        <end position="890"/>
    </location>
</feature>
<dbReference type="AlphaFoldDB" id="A0A8H8ST48"/>
<dbReference type="PROSITE" id="PS51673">
    <property type="entry name" value="SUZ"/>
    <property type="match status" value="1"/>
</dbReference>
<dbReference type="PANTHER" id="PTHR22950">
    <property type="entry name" value="AMINO ACID TRANSPORTER"/>
    <property type="match status" value="1"/>
</dbReference>
<feature type="region of interest" description="Disordered" evidence="9">
    <location>
        <begin position="537"/>
        <end position="564"/>
    </location>
</feature>
<dbReference type="RefSeq" id="XP_043177451.1">
    <property type="nucleotide sequence ID" value="XM_043325032.1"/>
</dbReference>
<keyword evidence="6" id="KW-0029">Amino-acid transport</keyword>
<dbReference type="GO" id="GO:0061459">
    <property type="term" value="F:L-arginine transmembrane transporter activity"/>
    <property type="evidence" value="ECO:0007669"/>
    <property type="project" value="TreeGrafter"/>
</dbReference>
<feature type="compositionally biased region" description="Basic and acidic residues" evidence="9">
    <location>
        <begin position="590"/>
        <end position="621"/>
    </location>
</feature>
<reference evidence="12" key="1">
    <citation type="submission" date="2020-05" db="EMBL/GenBank/DDBJ databases">
        <title>Evolutionary and genomic comparisons of hybrid uninucleate and nonhybrid Rhizoctonia fungi.</title>
        <authorList>
            <person name="Li C."/>
            <person name="Chen X."/>
        </authorList>
    </citation>
    <scope>NUCLEOTIDE SEQUENCE</scope>
    <source>
        <strain evidence="12">AG-1 IA</strain>
    </source>
</reference>
<dbReference type="GO" id="GO:0015189">
    <property type="term" value="F:L-lysine transmembrane transporter activity"/>
    <property type="evidence" value="ECO:0007669"/>
    <property type="project" value="TreeGrafter"/>
</dbReference>
<evidence type="ECO:0000256" key="3">
    <source>
        <dbReference type="ARBA" id="ARBA00022448"/>
    </source>
</evidence>
<evidence type="ECO:0000256" key="9">
    <source>
        <dbReference type="SAM" id="MobiDB-lite"/>
    </source>
</evidence>
<feature type="region of interest" description="Disordered" evidence="9">
    <location>
        <begin position="1"/>
        <end position="22"/>
    </location>
</feature>
<sequence>MARSYGVAPVDRDDTVADNDNAPLLGVGAPKAEEEDGHATIVSCVGNLANTIMGTGMLTFPLVMASGGILPGVVSCITSGCIGALGLWMLSRCATRTPHRKSSFFAVSKITFPSAAVFFDAAIAIKCLAYPLGNYLIIIKGLMPAVVHSFYHVFTAPDVNPPWWAVSVYLVCIVIFCYWSPPEGTVKPGPIHIIHFDKSFISTFPVQVFAYTCAQNLFPIYNELKSNTQPRMNTVIFTSIFSATATYEIIAVFGYLTFGSKVGPNIIHVSVHDHLHRHWSIPAEDAWTRTRRGGGAGSAWSHGKMSKARHVALTSAIVGFGFAIAYFVDDLQLILSFVGSTGSTTISFILPGLFYFKLFRNDPGHSRVLLGTALALALYGALIFVFCLTFNIMKFACVVVASLSPSPSTDLSLPTSTSAASSDPGTRDEPDPTIIEALNSSKDRLFVLKLGDDFDSLLNERGTPGKRCTYVPPSSYQRMLVHRCAQYYKLLIEADAKTISVMLGPESRAPKSRISEIVPMEQAPAPAFKIMRRNVDERARAKQPGRADSTGDDQPDGTAPSEDLKRRAQMTIEERTAAYNQARSRIFEGFQEKDDPPSTPPTRRDSANSEPRWVDKQRRSDLSSSSRGSPAPQDMTTIPASYYPPMLFNPNAPSAPVHSPQQYEPNATQPPPVPYMYGPQYYPMYAYYPQPQYDPRQGPAPGMQMYAPPPPPPQGVAYPFPPQHAATWPPPIQSQPQPQPQIQPETQRHAFPPMPPPPQPGRHMHVQNDPFPPHQYMQPYQCAGYMHQPVLIPTPPDAPGSSHSSRSGSRNGHSGHASNGSNGGAKGPRAPVGPWGTPTLATPMRVTGPNRRLSTSSSSTSAYSGSVEVQGSSASSSSSRRTYTSTSTTSKHPLPARPDWAVGLMAEPNLSRTTSTSSTDSRLRMTSRSSSGNQIPRAGSGPVKLGANTTDFPPLNSNGNGTANNGARAGAWGREGSPANLFNSTMTPPPVPPAAGRRFEETDSIGRPVPKSFGLYNPPRVRVRRPFRPRSELPKKALTHLLIRSPS</sequence>
<evidence type="ECO:0000256" key="5">
    <source>
        <dbReference type="ARBA" id="ARBA00022692"/>
    </source>
</evidence>
<feature type="transmembrane region" description="Helical" evidence="10">
    <location>
        <begin position="102"/>
        <end position="126"/>
    </location>
</feature>
<dbReference type="CDD" id="cd02642">
    <property type="entry name" value="R3H_encore_like"/>
    <property type="match status" value="1"/>
</dbReference>
<evidence type="ECO:0000259" key="11">
    <source>
        <dbReference type="PROSITE" id="PS51673"/>
    </source>
</evidence>
<comment type="subcellular location">
    <subcellularLocation>
        <location evidence="1">Vacuole membrane</location>
        <topology evidence="1">Multi-pass membrane protein</topology>
    </subcellularLocation>
</comment>
<proteinExistence type="inferred from homology"/>
<dbReference type="GO" id="GO:0005313">
    <property type="term" value="F:L-glutamate transmembrane transporter activity"/>
    <property type="evidence" value="ECO:0007669"/>
    <property type="project" value="TreeGrafter"/>
</dbReference>
<dbReference type="PANTHER" id="PTHR22950:SF678">
    <property type="entry name" value="VACUOLAR AMINO ACID TRANSPORTER 5-RELATED"/>
    <property type="match status" value="1"/>
</dbReference>
<feature type="region of interest" description="Disordered" evidence="9">
    <location>
        <begin position="726"/>
        <end position="945"/>
    </location>
</feature>
<dbReference type="InterPro" id="IPR036867">
    <property type="entry name" value="R3H_dom_sf"/>
</dbReference>
<dbReference type="Pfam" id="PF01490">
    <property type="entry name" value="Aa_trans"/>
    <property type="match status" value="3"/>
</dbReference>
<gene>
    <name evidence="12" type="ORF">RhiXN_05216</name>
</gene>
<dbReference type="InterPro" id="IPR024771">
    <property type="entry name" value="SUZ"/>
</dbReference>
<dbReference type="GO" id="GO:0000329">
    <property type="term" value="C:fungal-type vacuole membrane"/>
    <property type="evidence" value="ECO:0007669"/>
    <property type="project" value="TreeGrafter"/>
</dbReference>
<evidence type="ECO:0000256" key="2">
    <source>
        <dbReference type="ARBA" id="ARBA00008066"/>
    </source>
</evidence>
<dbReference type="Proteomes" id="UP000650533">
    <property type="component" value="Chromosome 2"/>
</dbReference>
<keyword evidence="7 10" id="KW-1133">Transmembrane helix</keyword>
<feature type="transmembrane region" description="Helical" evidence="10">
    <location>
        <begin position="334"/>
        <end position="356"/>
    </location>
</feature>
<evidence type="ECO:0000256" key="4">
    <source>
        <dbReference type="ARBA" id="ARBA00022554"/>
    </source>
</evidence>
<keyword evidence="3" id="KW-0813">Transport</keyword>
<feature type="domain" description="SUZ" evidence="11">
    <location>
        <begin position="508"/>
        <end position="591"/>
    </location>
</feature>
<feature type="compositionally biased region" description="Low complexity" evidence="9">
    <location>
        <begin position="911"/>
        <end position="931"/>
    </location>
</feature>
<comment type="similarity">
    <text evidence="2">Belongs to the amino acid/polyamine transporter 2 family.</text>
</comment>
<feature type="transmembrane region" description="Helical" evidence="10">
    <location>
        <begin position="69"/>
        <end position="90"/>
    </location>
</feature>
<evidence type="ECO:0000313" key="12">
    <source>
        <dbReference type="EMBL" id="QRW17214.1"/>
    </source>
</evidence>
<feature type="region of interest" description="Disordered" evidence="9">
    <location>
        <begin position="406"/>
        <end position="432"/>
    </location>
</feature>
<feature type="compositionally biased region" description="Low complexity" evidence="9">
    <location>
        <begin position="406"/>
        <end position="423"/>
    </location>
</feature>
<keyword evidence="8 10" id="KW-0472">Membrane</keyword>
<name>A0A8H8ST48_9AGAM</name>
<evidence type="ECO:0000256" key="1">
    <source>
        <dbReference type="ARBA" id="ARBA00004128"/>
    </source>
</evidence>
<dbReference type="GeneID" id="67027495"/>
<dbReference type="KEGG" id="rsx:RhiXN_05216"/>
<dbReference type="Pfam" id="PF12752">
    <property type="entry name" value="SUZ"/>
    <property type="match status" value="1"/>
</dbReference>
<feature type="transmembrane region" description="Helical" evidence="10">
    <location>
        <begin position="163"/>
        <end position="181"/>
    </location>
</feature>
<feature type="region of interest" description="Disordered" evidence="9">
    <location>
        <begin position="588"/>
        <end position="672"/>
    </location>
</feature>
<evidence type="ECO:0000256" key="10">
    <source>
        <dbReference type="SAM" id="Phobius"/>
    </source>
</evidence>
<feature type="region of interest" description="Disordered" evidence="9">
    <location>
        <begin position="985"/>
        <end position="1017"/>
    </location>
</feature>
<feature type="transmembrane region" description="Helical" evidence="10">
    <location>
        <begin position="132"/>
        <end position="151"/>
    </location>
</feature>
<feature type="transmembrane region" description="Helical" evidence="10">
    <location>
        <begin position="368"/>
        <end position="393"/>
    </location>
</feature>
<dbReference type="GO" id="GO:0003676">
    <property type="term" value="F:nucleic acid binding"/>
    <property type="evidence" value="ECO:0007669"/>
    <property type="project" value="InterPro"/>
</dbReference>
<feature type="transmembrane region" description="Helical" evidence="10">
    <location>
        <begin position="311"/>
        <end position="328"/>
    </location>
</feature>
<evidence type="ECO:0000256" key="8">
    <source>
        <dbReference type="ARBA" id="ARBA00023136"/>
    </source>
</evidence>
<dbReference type="SUPFAM" id="SSF82708">
    <property type="entry name" value="R3H domain"/>
    <property type="match status" value="1"/>
</dbReference>